<name>A0A897MUA8_9EURY</name>
<evidence type="ECO:0000256" key="1">
    <source>
        <dbReference type="SAM" id="MobiDB-lite"/>
    </source>
</evidence>
<dbReference type="AlphaFoldDB" id="A0A897MUA8"/>
<reference evidence="2" key="1">
    <citation type="submission" date="2020-11" db="EMBL/GenBank/DDBJ databases">
        <title>Carbohydrate-dependent, anaerobic sulfur respiration: A novel catabolism in halophilic archaea.</title>
        <authorList>
            <person name="Sorokin D.Y."/>
            <person name="Messina E."/>
            <person name="Smedile F."/>
            <person name="La Cono V."/>
            <person name="Hallsworth J.E."/>
            <person name="Yakimov M.M."/>
        </authorList>
    </citation>
    <scope>NUCLEOTIDE SEQUENCE</scope>
    <source>
        <strain evidence="2">HSR12-1</strain>
    </source>
</reference>
<sequence length="245" mass="26617">MDMDHLVSCYFCGDAVDAQLEEYPLAASGRVETGTSVVLCPSCRRKLTTVVEEVLDAAIESADSQPVELDGDPLETLEEPTTGGMAVTDVESVDPRDDESSDVTGDQADEDDGEGDVEVSENDDDDDVRVDESADSGTRIDENDSDDAGETTAPEERETADSEDVGETPADTTSQTATADDDFRRSEYNKVVRLLQNREFPVEIEEITVVARSAYGIDRDTTHAILNALIENEILEDRGDELVRA</sequence>
<organism evidence="2 3">
    <name type="scientific">Halapricum desulfuricans</name>
    <dbReference type="NCBI Taxonomy" id="2841257"/>
    <lineage>
        <taxon>Archaea</taxon>
        <taxon>Methanobacteriati</taxon>
        <taxon>Methanobacteriota</taxon>
        <taxon>Stenosarchaea group</taxon>
        <taxon>Halobacteria</taxon>
        <taxon>Halobacteriales</taxon>
        <taxon>Haloarculaceae</taxon>
        <taxon>Halapricum</taxon>
    </lineage>
</organism>
<dbReference type="EMBL" id="CP064787">
    <property type="protein sequence ID" value="QSG05730.1"/>
    <property type="molecule type" value="Genomic_DNA"/>
</dbReference>
<evidence type="ECO:0000313" key="3">
    <source>
        <dbReference type="Proteomes" id="UP000663525"/>
    </source>
</evidence>
<protein>
    <submittedName>
        <fullName evidence="2">HNH/McrA nuclease domain containing protein</fullName>
    </submittedName>
</protein>
<feature type="compositionally biased region" description="Acidic residues" evidence="1">
    <location>
        <begin position="96"/>
        <end position="129"/>
    </location>
</feature>
<evidence type="ECO:0000313" key="2">
    <source>
        <dbReference type="EMBL" id="QSG05730.1"/>
    </source>
</evidence>
<dbReference type="Proteomes" id="UP000663525">
    <property type="component" value="Chromosome"/>
</dbReference>
<accession>A0A897MUA8</accession>
<gene>
    <name evidence="2" type="ORF">HSR121_1386</name>
</gene>
<feature type="region of interest" description="Disordered" evidence="1">
    <location>
        <begin position="62"/>
        <end position="182"/>
    </location>
</feature>
<proteinExistence type="predicted"/>
<feature type="compositionally biased region" description="Acidic residues" evidence="1">
    <location>
        <begin position="69"/>
        <end position="78"/>
    </location>
</feature>